<dbReference type="AlphaFoldDB" id="A0A183MEH0"/>
<feature type="compositionally biased region" description="Basic and acidic residues" evidence="2">
    <location>
        <begin position="70"/>
        <end position="85"/>
    </location>
</feature>
<reference evidence="3 4" key="1">
    <citation type="submission" date="2018-11" db="EMBL/GenBank/DDBJ databases">
        <authorList>
            <consortium name="Pathogen Informatics"/>
        </authorList>
    </citation>
    <scope>NUCLEOTIDE SEQUENCE [LARGE SCALE GENOMIC DNA]</scope>
    <source>
        <strain evidence="3 4">Zambia</strain>
    </source>
</reference>
<evidence type="ECO:0000256" key="2">
    <source>
        <dbReference type="SAM" id="MobiDB-lite"/>
    </source>
</evidence>
<evidence type="ECO:0000256" key="1">
    <source>
        <dbReference type="SAM" id="Coils"/>
    </source>
</evidence>
<accession>A0A183MEH0</accession>
<evidence type="ECO:0000313" key="4">
    <source>
        <dbReference type="Proteomes" id="UP000277204"/>
    </source>
</evidence>
<keyword evidence="4" id="KW-1185">Reference proteome</keyword>
<organism evidence="3 4">
    <name type="scientific">Schistosoma margrebowiei</name>
    <dbReference type="NCBI Taxonomy" id="48269"/>
    <lineage>
        <taxon>Eukaryota</taxon>
        <taxon>Metazoa</taxon>
        <taxon>Spiralia</taxon>
        <taxon>Lophotrochozoa</taxon>
        <taxon>Platyhelminthes</taxon>
        <taxon>Trematoda</taxon>
        <taxon>Digenea</taxon>
        <taxon>Strigeidida</taxon>
        <taxon>Schistosomatoidea</taxon>
        <taxon>Schistosomatidae</taxon>
        <taxon>Schistosoma</taxon>
    </lineage>
</organism>
<name>A0A183MEH0_9TREM</name>
<feature type="coiled-coil region" evidence="1">
    <location>
        <begin position="28"/>
        <end position="55"/>
    </location>
</feature>
<proteinExistence type="predicted"/>
<evidence type="ECO:0000313" key="3">
    <source>
        <dbReference type="EMBL" id="VDP15859.1"/>
    </source>
</evidence>
<dbReference type="Proteomes" id="UP000277204">
    <property type="component" value="Unassembled WGS sequence"/>
</dbReference>
<dbReference type="EMBL" id="UZAI01016781">
    <property type="protein sequence ID" value="VDP15859.1"/>
    <property type="molecule type" value="Genomic_DNA"/>
</dbReference>
<feature type="region of interest" description="Disordered" evidence="2">
    <location>
        <begin position="70"/>
        <end position="95"/>
    </location>
</feature>
<gene>
    <name evidence="3" type="ORF">SMRZ_LOCUS14445</name>
</gene>
<protein>
    <submittedName>
        <fullName evidence="3">Uncharacterized protein</fullName>
    </submittedName>
</protein>
<keyword evidence="1" id="KW-0175">Coiled coil</keyword>
<sequence>MHHHKEWISIETLDKIKERRNKKTANNNSRTRTEKVQAQAEYIEANKQAKREDKQKYVEELATTVVKVAREGNVKQPHDTTEKLPGRYNKPEGPVTVKEDTTITEIQEQGNR</sequence>